<dbReference type="GeneID" id="106582824"/>
<evidence type="ECO:0000313" key="13">
    <source>
        <dbReference type="RefSeq" id="XP_045561759.1"/>
    </source>
</evidence>
<evidence type="ECO:0000256" key="1">
    <source>
        <dbReference type="ARBA" id="ARBA00004613"/>
    </source>
</evidence>
<evidence type="ECO:0000256" key="2">
    <source>
        <dbReference type="ARBA" id="ARBA00022525"/>
    </source>
</evidence>
<dbReference type="PANTHER" id="PTHR23097">
    <property type="entry name" value="TUMOR NECROSIS FACTOR RECEPTOR SUPERFAMILY MEMBER"/>
    <property type="match status" value="1"/>
</dbReference>
<evidence type="ECO:0000256" key="10">
    <source>
        <dbReference type="SAM" id="Phobius"/>
    </source>
</evidence>
<dbReference type="PROSITE" id="PS50050">
    <property type="entry name" value="TNFR_NGFR_2"/>
    <property type="match status" value="2"/>
</dbReference>
<keyword evidence="4" id="KW-0732">Signal</keyword>
<keyword evidence="12" id="KW-1185">Reference proteome</keyword>
<feature type="compositionally biased region" description="Low complexity" evidence="9">
    <location>
        <begin position="167"/>
        <end position="179"/>
    </location>
</feature>
<feature type="repeat" description="TNFR-Cys" evidence="8">
    <location>
        <begin position="123"/>
        <end position="164"/>
    </location>
</feature>
<feature type="repeat" description="TNFR-Cys" evidence="8">
    <location>
        <begin position="59"/>
        <end position="102"/>
    </location>
</feature>
<feature type="region of interest" description="Disordered" evidence="9">
    <location>
        <begin position="289"/>
        <end position="354"/>
    </location>
</feature>
<keyword evidence="5" id="KW-0677">Repeat</keyword>
<dbReference type="Proteomes" id="UP001652741">
    <property type="component" value="Chromosome ssa22"/>
</dbReference>
<evidence type="ECO:0000256" key="5">
    <source>
        <dbReference type="ARBA" id="ARBA00022737"/>
    </source>
</evidence>
<dbReference type="InterPro" id="IPR052459">
    <property type="entry name" value="TNFRSF_decoy_receptor"/>
</dbReference>
<protein>
    <submittedName>
        <fullName evidence="13">Uncharacterized protein si:dkeyp-61b2.1 isoform X1</fullName>
    </submittedName>
</protein>
<dbReference type="PANTHER" id="PTHR23097:SF90">
    <property type="entry name" value="TUMOR NECROSIS FACTOR RECEPTOR SUPERFAMILY MEMBER 11B"/>
    <property type="match status" value="1"/>
</dbReference>
<reference evidence="13" key="1">
    <citation type="submission" date="2025-08" db="UniProtKB">
        <authorList>
            <consortium name="RefSeq"/>
        </authorList>
    </citation>
    <scope>IDENTIFICATION</scope>
</reference>
<feature type="region of interest" description="Disordered" evidence="9">
    <location>
        <begin position="163"/>
        <end position="200"/>
    </location>
</feature>
<accession>A0ABM3DSH4</accession>
<feature type="domain" description="TNFR-Cys" evidence="11">
    <location>
        <begin position="123"/>
        <end position="164"/>
    </location>
</feature>
<evidence type="ECO:0000256" key="3">
    <source>
        <dbReference type="ARBA" id="ARBA00022703"/>
    </source>
</evidence>
<keyword evidence="2" id="KW-0964">Secreted</keyword>
<evidence type="ECO:0000256" key="7">
    <source>
        <dbReference type="ARBA" id="ARBA00023180"/>
    </source>
</evidence>
<gene>
    <name evidence="13" type="primary">si:dkeyp-61b2.1</name>
</gene>
<feature type="disulfide bond" evidence="8">
    <location>
        <begin position="124"/>
        <end position="139"/>
    </location>
</feature>
<keyword evidence="10" id="KW-0812">Transmembrane</keyword>
<feature type="disulfide bond" evidence="8">
    <location>
        <begin position="60"/>
        <end position="75"/>
    </location>
</feature>
<feature type="compositionally biased region" description="Polar residues" evidence="9">
    <location>
        <begin position="289"/>
        <end position="305"/>
    </location>
</feature>
<evidence type="ECO:0000259" key="11">
    <source>
        <dbReference type="PROSITE" id="PS50050"/>
    </source>
</evidence>
<dbReference type="SMART" id="SM00208">
    <property type="entry name" value="TNFR"/>
    <property type="match status" value="2"/>
</dbReference>
<dbReference type="InterPro" id="IPR001368">
    <property type="entry name" value="TNFR/NGFR_Cys_rich_reg"/>
</dbReference>
<comment type="subcellular location">
    <subcellularLocation>
        <location evidence="1">Secreted</location>
    </subcellularLocation>
</comment>
<evidence type="ECO:0000313" key="12">
    <source>
        <dbReference type="Proteomes" id="UP001652741"/>
    </source>
</evidence>
<comment type="caution">
    <text evidence="8">Lacks conserved residue(s) required for the propagation of feature annotation.</text>
</comment>
<evidence type="ECO:0000256" key="8">
    <source>
        <dbReference type="PROSITE-ProRule" id="PRU00206"/>
    </source>
</evidence>
<keyword evidence="10" id="KW-1133">Transmembrane helix</keyword>
<feature type="region of interest" description="Disordered" evidence="9">
    <location>
        <begin position="490"/>
        <end position="524"/>
    </location>
</feature>
<organism evidence="12 13">
    <name type="scientific">Salmo salar</name>
    <name type="common">Atlantic salmon</name>
    <dbReference type="NCBI Taxonomy" id="8030"/>
    <lineage>
        <taxon>Eukaryota</taxon>
        <taxon>Metazoa</taxon>
        <taxon>Chordata</taxon>
        <taxon>Craniata</taxon>
        <taxon>Vertebrata</taxon>
        <taxon>Euteleostomi</taxon>
        <taxon>Actinopterygii</taxon>
        <taxon>Neopterygii</taxon>
        <taxon>Teleostei</taxon>
        <taxon>Protacanthopterygii</taxon>
        <taxon>Salmoniformes</taxon>
        <taxon>Salmonidae</taxon>
        <taxon>Salmoninae</taxon>
        <taxon>Salmo</taxon>
    </lineage>
</organism>
<sequence>MAPNFCEPMVNTKVTVNALKEKKKESEMEQVCHQDVDTYVNTCHLSFAGFIINKCKCVPCLDGHYWYTQNGLPKCDPCSKACSVDQHLTQVKECSRDSNRECHCDSGFFCDIAAQYTCRRCKPCSPGTFSNKPNLTMSCKPHTDCGHKGMIMVTEGTASQDRVCAQTSPNSPTTTAPPTVHSSEIGFHSSTSSGVSTTRKPPIIAFPSRLVGSTSPDGMALMGAFSHLSESKHFLLCPLEGFNMLHQSSTRGFIVLPSNHTHFLFIPAFPKAIIYTSADPLPALLTRPSLSQAQSEPSTSLPTRKQVTEHSSFDPNTKLTTRRNPSKVDSNTSPAESASTPPLTTEDNATDTGPSPPTLPWLLLIGGLLGVVVLLVGYFVRCRERSLKSMDKWKGPVFGKNTDSYIQAQPPQESCPHLEAQHLLGRETGGNPRQDGAGLLPPGVMKQLTVDHSGGENISNTVGSIYIYSPGTVVLGYNKSERKVDQVESGVEGCPLTRTPQQESSCPLPEGPALGPERMSTQEETCKELRYPIPATSNWELEKK</sequence>
<evidence type="ECO:0000256" key="9">
    <source>
        <dbReference type="SAM" id="MobiDB-lite"/>
    </source>
</evidence>
<feature type="compositionally biased region" description="Polar residues" evidence="9">
    <location>
        <begin position="326"/>
        <end position="353"/>
    </location>
</feature>
<evidence type="ECO:0000256" key="4">
    <source>
        <dbReference type="ARBA" id="ARBA00022729"/>
    </source>
</evidence>
<name>A0ABM3DSH4_SALSA</name>
<dbReference type="SUPFAM" id="SSF57586">
    <property type="entry name" value="TNF receptor-like"/>
    <property type="match status" value="1"/>
</dbReference>
<feature type="compositionally biased region" description="Polar residues" evidence="9">
    <location>
        <begin position="188"/>
        <end position="199"/>
    </location>
</feature>
<keyword evidence="6 8" id="KW-1015">Disulfide bond</keyword>
<keyword evidence="7" id="KW-0325">Glycoprotein</keyword>
<dbReference type="Pfam" id="PF00020">
    <property type="entry name" value="TNFR_c6"/>
    <property type="match status" value="2"/>
</dbReference>
<feature type="transmembrane region" description="Helical" evidence="10">
    <location>
        <begin position="359"/>
        <end position="380"/>
    </location>
</feature>
<evidence type="ECO:0000256" key="6">
    <source>
        <dbReference type="ARBA" id="ARBA00023157"/>
    </source>
</evidence>
<feature type="domain" description="TNFR-Cys" evidence="11">
    <location>
        <begin position="59"/>
        <end position="102"/>
    </location>
</feature>
<keyword evidence="10" id="KW-0472">Membrane</keyword>
<dbReference type="Gene3D" id="2.10.50.10">
    <property type="entry name" value="Tumor Necrosis Factor Receptor, subunit A, domain 2"/>
    <property type="match status" value="2"/>
</dbReference>
<proteinExistence type="predicted"/>
<keyword evidence="3" id="KW-0053">Apoptosis</keyword>
<dbReference type="RefSeq" id="XP_045561759.1">
    <property type="nucleotide sequence ID" value="XM_045705803.1"/>
</dbReference>